<keyword evidence="1" id="KW-0472">Membrane</keyword>
<feature type="transmembrane region" description="Helical" evidence="1">
    <location>
        <begin position="191"/>
        <end position="213"/>
    </location>
</feature>
<dbReference type="AlphaFoldDB" id="A0A165QWC2"/>
<accession>A0A165QWC2</accession>
<evidence type="ECO:0000313" key="3">
    <source>
        <dbReference type="Proteomes" id="UP000076761"/>
    </source>
</evidence>
<dbReference type="Proteomes" id="UP000076761">
    <property type="component" value="Unassembled WGS sequence"/>
</dbReference>
<dbReference type="EMBL" id="KV425590">
    <property type="protein sequence ID" value="KZT22963.1"/>
    <property type="molecule type" value="Genomic_DNA"/>
</dbReference>
<keyword evidence="1" id="KW-1133">Transmembrane helix</keyword>
<evidence type="ECO:0000256" key="1">
    <source>
        <dbReference type="SAM" id="Phobius"/>
    </source>
</evidence>
<dbReference type="InParanoid" id="A0A165QWC2"/>
<dbReference type="OrthoDB" id="3596006at2759"/>
<feature type="transmembrane region" description="Helical" evidence="1">
    <location>
        <begin position="65"/>
        <end position="87"/>
    </location>
</feature>
<sequence>MTEPQTFNDVPWECWSTMDQRGSPSMTKATPPPPTYKFSARHTSLSYTLVGLRAYDPSTSSFLRLIYLTSTTMAPYVFGLDLANIRFSAFKSSNMFDGRSYLRSQRFIFYQLAMIIVVCAESTATYAMSRYLDMQESLQRVYPDSYMYNNDIVGAASLTIFAGVFTAIVYGTLFFFLLFWPNSRETPFWALVKKISAIFCTLVTLTAVIWSTIVVTSKSAWISGVPGELSPSVQPHLPLKYSHYAHDIAWIVLFWIGWVFVVASNVLVFIAARYHLRRNSDSASASERALKDQRY</sequence>
<evidence type="ECO:0000313" key="2">
    <source>
        <dbReference type="EMBL" id="KZT22963.1"/>
    </source>
</evidence>
<feature type="transmembrane region" description="Helical" evidence="1">
    <location>
        <begin position="108"/>
        <end position="132"/>
    </location>
</feature>
<organism evidence="2 3">
    <name type="scientific">Neolentinus lepideus HHB14362 ss-1</name>
    <dbReference type="NCBI Taxonomy" id="1314782"/>
    <lineage>
        <taxon>Eukaryota</taxon>
        <taxon>Fungi</taxon>
        <taxon>Dikarya</taxon>
        <taxon>Basidiomycota</taxon>
        <taxon>Agaricomycotina</taxon>
        <taxon>Agaricomycetes</taxon>
        <taxon>Gloeophyllales</taxon>
        <taxon>Gloeophyllaceae</taxon>
        <taxon>Neolentinus</taxon>
    </lineage>
</organism>
<proteinExistence type="predicted"/>
<protein>
    <submittedName>
        <fullName evidence="2">Uncharacterized protein</fullName>
    </submittedName>
</protein>
<feature type="transmembrane region" description="Helical" evidence="1">
    <location>
        <begin position="248"/>
        <end position="272"/>
    </location>
</feature>
<keyword evidence="3" id="KW-1185">Reference proteome</keyword>
<name>A0A165QWC2_9AGAM</name>
<gene>
    <name evidence="2" type="ORF">NEOLEDRAFT_618707</name>
</gene>
<keyword evidence="1" id="KW-0812">Transmembrane</keyword>
<reference evidence="2 3" key="1">
    <citation type="journal article" date="2016" name="Mol. Biol. Evol.">
        <title>Comparative Genomics of Early-Diverging Mushroom-Forming Fungi Provides Insights into the Origins of Lignocellulose Decay Capabilities.</title>
        <authorList>
            <person name="Nagy L.G."/>
            <person name="Riley R."/>
            <person name="Tritt A."/>
            <person name="Adam C."/>
            <person name="Daum C."/>
            <person name="Floudas D."/>
            <person name="Sun H."/>
            <person name="Yadav J.S."/>
            <person name="Pangilinan J."/>
            <person name="Larsson K.H."/>
            <person name="Matsuura K."/>
            <person name="Barry K."/>
            <person name="Labutti K."/>
            <person name="Kuo R."/>
            <person name="Ohm R.A."/>
            <person name="Bhattacharya S.S."/>
            <person name="Shirouzu T."/>
            <person name="Yoshinaga Y."/>
            <person name="Martin F.M."/>
            <person name="Grigoriev I.V."/>
            <person name="Hibbett D.S."/>
        </authorList>
    </citation>
    <scope>NUCLEOTIDE SEQUENCE [LARGE SCALE GENOMIC DNA]</scope>
    <source>
        <strain evidence="2 3">HHB14362 ss-1</strain>
    </source>
</reference>
<feature type="transmembrane region" description="Helical" evidence="1">
    <location>
        <begin position="152"/>
        <end position="179"/>
    </location>
</feature>